<reference evidence="1" key="1">
    <citation type="submission" date="2014-11" db="EMBL/GenBank/DDBJ databases">
        <authorList>
            <person name="Amaro Gonzalez C."/>
        </authorList>
    </citation>
    <scope>NUCLEOTIDE SEQUENCE</scope>
</reference>
<evidence type="ECO:0000313" key="1">
    <source>
        <dbReference type="EMBL" id="JAH86876.1"/>
    </source>
</evidence>
<reference evidence="1" key="2">
    <citation type="journal article" date="2015" name="Fish Shellfish Immunol.">
        <title>Early steps in the European eel (Anguilla anguilla)-Vibrio vulnificus interaction in the gills: Role of the RtxA13 toxin.</title>
        <authorList>
            <person name="Callol A."/>
            <person name="Pajuelo D."/>
            <person name="Ebbesson L."/>
            <person name="Teles M."/>
            <person name="MacKenzie S."/>
            <person name="Amaro C."/>
        </authorList>
    </citation>
    <scope>NUCLEOTIDE SEQUENCE</scope>
</reference>
<organism evidence="1">
    <name type="scientific">Anguilla anguilla</name>
    <name type="common">European freshwater eel</name>
    <name type="synonym">Muraena anguilla</name>
    <dbReference type="NCBI Taxonomy" id="7936"/>
    <lineage>
        <taxon>Eukaryota</taxon>
        <taxon>Metazoa</taxon>
        <taxon>Chordata</taxon>
        <taxon>Craniata</taxon>
        <taxon>Vertebrata</taxon>
        <taxon>Euteleostomi</taxon>
        <taxon>Actinopterygii</taxon>
        <taxon>Neopterygii</taxon>
        <taxon>Teleostei</taxon>
        <taxon>Anguilliformes</taxon>
        <taxon>Anguillidae</taxon>
        <taxon>Anguilla</taxon>
    </lineage>
</organism>
<dbReference type="AlphaFoldDB" id="A0A0E9W9B3"/>
<sequence>MPVSLETKARSVLDFPFFFGFPPSIRSFRKLRVNSWRERKRTGRSVMAWREKEG</sequence>
<name>A0A0E9W9B3_ANGAN</name>
<proteinExistence type="predicted"/>
<protein>
    <submittedName>
        <fullName evidence="1">Uncharacterized protein</fullName>
    </submittedName>
</protein>
<dbReference type="EMBL" id="GBXM01021701">
    <property type="protein sequence ID" value="JAH86876.1"/>
    <property type="molecule type" value="Transcribed_RNA"/>
</dbReference>
<accession>A0A0E9W9B3</accession>